<evidence type="ECO:0000313" key="4">
    <source>
        <dbReference type="Proteomes" id="UP000267606"/>
    </source>
</evidence>
<evidence type="ECO:0000313" key="5">
    <source>
        <dbReference type="WBParaSite" id="OFLC_0001276101-mRNA-1"/>
    </source>
</evidence>
<feature type="transmembrane region" description="Helical" evidence="2">
    <location>
        <begin position="104"/>
        <end position="123"/>
    </location>
</feature>
<organism evidence="5">
    <name type="scientific">Onchocerca flexuosa</name>
    <dbReference type="NCBI Taxonomy" id="387005"/>
    <lineage>
        <taxon>Eukaryota</taxon>
        <taxon>Metazoa</taxon>
        <taxon>Ecdysozoa</taxon>
        <taxon>Nematoda</taxon>
        <taxon>Chromadorea</taxon>
        <taxon>Rhabditida</taxon>
        <taxon>Spirurina</taxon>
        <taxon>Spiruromorpha</taxon>
        <taxon>Filarioidea</taxon>
        <taxon>Onchocercidae</taxon>
        <taxon>Onchocerca</taxon>
    </lineage>
</organism>
<proteinExistence type="predicted"/>
<feature type="compositionally biased region" description="Polar residues" evidence="1">
    <location>
        <begin position="20"/>
        <end position="32"/>
    </location>
</feature>
<feature type="region of interest" description="Disordered" evidence="1">
    <location>
        <begin position="1"/>
        <end position="64"/>
    </location>
</feature>
<protein>
    <submittedName>
        <fullName evidence="3 5">Uncharacterized protein</fullName>
    </submittedName>
</protein>
<evidence type="ECO:0000313" key="3">
    <source>
        <dbReference type="EMBL" id="VDP12092.1"/>
    </source>
</evidence>
<dbReference type="Proteomes" id="UP000267606">
    <property type="component" value="Unassembled WGS sequence"/>
</dbReference>
<accession>A0A183HZ48</accession>
<reference evidence="5" key="1">
    <citation type="submission" date="2016-06" db="UniProtKB">
        <authorList>
            <consortium name="WormBaseParasite"/>
        </authorList>
    </citation>
    <scope>IDENTIFICATION</scope>
</reference>
<reference evidence="3 4" key="2">
    <citation type="submission" date="2018-11" db="EMBL/GenBank/DDBJ databases">
        <authorList>
            <consortium name="Pathogen Informatics"/>
        </authorList>
    </citation>
    <scope>NUCLEOTIDE SEQUENCE [LARGE SCALE GENOMIC DNA]</scope>
</reference>
<keyword evidence="2" id="KW-1133">Transmembrane helix</keyword>
<sequence length="166" mass="18067">MNENNESSSASSTCDGDHASGNSPAGILSNNAIAVPSDPRRPTGPTADSDSNGESSFSNTVDASSDTIGSVSNYRTAGGGGGNSINISCSSFAKGQLSRSPVHYFFILFSILLPYYVPFPPIFQNDIYRCPRYAVIYIPGYWKIFSKKYTRGDVYIERRYHHAINE</sequence>
<dbReference type="AlphaFoldDB" id="A0A183HZ48"/>
<dbReference type="STRING" id="387005.A0A183HZ48"/>
<dbReference type="EMBL" id="UZAJ01039925">
    <property type="protein sequence ID" value="VDP12092.1"/>
    <property type="molecule type" value="Genomic_DNA"/>
</dbReference>
<dbReference type="WBParaSite" id="OFLC_0001276101-mRNA-1">
    <property type="protein sequence ID" value="OFLC_0001276101-mRNA-1"/>
    <property type="gene ID" value="OFLC_0001276101"/>
</dbReference>
<feature type="compositionally biased region" description="Low complexity" evidence="1">
    <location>
        <begin position="1"/>
        <end position="12"/>
    </location>
</feature>
<keyword evidence="4" id="KW-1185">Reference proteome</keyword>
<feature type="compositionally biased region" description="Polar residues" evidence="1">
    <location>
        <begin position="46"/>
        <end position="64"/>
    </location>
</feature>
<evidence type="ECO:0000256" key="1">
    <source>
        <dbReference type="SAM" id="MobiDB-lite"/>
    </source>
</evidence>
<keyword evidence="2" id="KW-0812">Transmembrane</keyword>
<keyword evidence="2" id="KW-0472">Membrane</keyword>
<name>A0A183HZ48_9BILA</name>
<gene>
    <name evidence="3" type="ORF">OFLC_LOCUS12760</name>
</gene>
<evidence type="ECO:0000256" key="2">
    <source>
        <dbReference type="SAM" id="Phobius"/>
    </source>
</evidence>